<evidence type="ECO:0000313" key="5">
    <source>
        <dbReference type="EMBL" id="KAL2088055.1"/>
    </source>
</evidence>
<evidence type="ECO:0000256" key="2">
    <source>
        <dbReference type="ARBA" id="ARBA00012180"/>
    </source>
</evidence>
<evidence type="ECO:0000256" key="1">
    <source>
        <dbReference type="ARBA" id="ARBA00010879"/>
    </source>
</evidence>
<dbReference type="Proteomes" id="UP001591681">
    <property type="component" value="Unassembled WGS sequence"/>
</dbReference>
<dbReference type="PANTHER" id="PTHR37984:SF5">
    <property type="entry name" value="PROTEIN NYNRIN-LIKE"/>
    <property type="match status" value="1"/>
</dbReference>
<protein>
    <recommendedName>
        <fullName evidence="2">ribonuclease H</fullName>
        <ecNumber evidence="2">3.1.26.4</ecNumber>
    </recommendedName>
</protein>
<feature type="region of interest" description="Disordered" evidence="3">
    <location>
        <begin position="510"/>
        <end position="545"/>
    </location>
</feature>
<feature type="compositionally biased region" description="Basic and acidic residues" evidence="3">
    <location>
        <begin position="625"/>
        <end position="641"/>
    </location>
</feature>
<reference evidence="5 6" key="1">
    <citation type="submission" date="2024-09" db="EMBL/GenBank/DDBJ databases">
        <title>A chromosome-level genome assembly of Gray's grenadier anchovy, Coilia grayii.</title>
        <authorList>
            <person name="Fu Z."/>
        </authorList>
    </citation>
    <scope>NUCLEOTIDE SEQUENCE [LARGE SCALE GENOMIC DNA]</scope>
    <source>
        <strain evidence="5">G4</strain>
        <tissue evidence="5">Muscle</tissue>
    </source>
</reference>
<sequence>MPEVFAVDDLSYGNISVIKHHIRLQDDIPFRERPRPIHPSDREAVKQHLRELLDAGIIRESESPFASPIVVVKKKNGNIHLCVVYRKLNMRTIKDPYALPNIEDTFSALSGAKWFSVMDLKSGYYQVEVAEEDKHKTVFLCPLGFWEFNRMLQGVTNAPSTFQRLMEKCVGDLHLNEVLVFLDDLIVFSKTLEEHETRLMKVLNRLKDYGLKLSPDKCHFFQTSVKDLGHIVDAEGAHTDPSKVSALKEWFRPTNRKELKCFLGFAGYYHRFVEGYSKIAKPLNSLTSSARNSMITFMAQTDRCVLPEPSIHAESLALDASAIPDDFESSGQGTIPGMTQREDPSIRRVISFLQGNQKLTFKETSSESLEVKLLLREWKRLQLQDRVLFWGCLDRGTEIHQLVLPILLAKDVPVFGQFQSHFTKFAIAVPTRDQKANTVAKTLWDNFIVHYVLPSRLLIKEETSIIKELCSLIGMEKVRTTPYHPRGNPVERDLLPCGFLPVDETELEPVVNPPTRTLRSRNKIAQQNGNSDSDDDIASSSDEEEDCYPIEIPQISAMFFLKTNGVVETTKTIQDQHPSHPSTSAGLKSNPTEIFHFKSPLTDIVSFIDSVTYLPGAETVENKRTPVSDARLAREPVDKRLPCTNALPQTGPLQRHSPGEEETETVTSTVTSSSENEERSSSSLEWSKDGSLSVRDSSHPNTSTNPNTSGSSLISGSTSMPHASPLPPTPCSPITEDAPAVPSNAPPTRPAPSSPVATATTDTATPLSTAYHSASLVMPRPNSVAASLCCNLR</sequence>
<dbReference type="Gene3D" id="3.30.420.10">
    <property type="entry name" value="Ribonuclease H-like superfamily/Ribonuclease H"/>
    <property type="match status" value="1"/>
</dbReference>
<feature type="domain" description="Reverse transcriptase" evidence="4">
    <location>
        <begin position="53"/>
        <end position="232"/>
    </location>
</feature>
<dbReference type="AlphaFoldDB" id="A0ABD1JLN2"/>
<dbReference type="Gene3D" id="3.30.70.270">
    <property type="match status" value="2"/>
</dbReference>
<feature type="compositionally biased region" description="Low complexity" evidence="3">
    <location>
        <begin position="699"/>
        <end position="719"/>
    </location>
</feature>
<evidence type="ECO:0000259" key="4">
    <source>
        <dbReference type="PROSITE" id="PS50878"/>
    </source>
</evidence>
<dbReference type="InterPro" id="IPR000477">
    <property type="entry name" value="RT_dom"/>
</dbReference>
<feature type="compositionally biased region" description="Acidic residues" evidence="3">
    <location>
        <begin position="532"/>
        <end position="545"/>
    </location>
</feature>
<dbReference type="GO" id="GO:0006259">
    <property type="term" value="P:DNA metabolic process"/>
    <property type="evidence" value="ECO:0007669"/>
    <property type="project" value="UniProtKB-ARBA"/>
</dbReference>
<comment type="caution">
    <text evidence="5">The sequence shown here is derived from an EMBL/GenBank/DDBJ whole genome shotgun (WGS) entry which is preliminary data.</text>
</comment>
<accession>A0ABD1JLN2</accession>
<feature type="region of interest" description="Disordered" evidence="3">
    <location>
        <begin position="625"/>
        <end position="761"/>
    </location>
</feature>
<keyword evidence="6" id="KW-1185">Reference proteome</keyword>
<dbReference type="InterPro" id="IPR050951">
    <property type="entry name" value="Retrovirus_Pol_polyprotein"/>
</dbReference>
<dbReference type="EMBL" id="JBHFQA010000014">
    <property type="protein sequence ID" value="KAL2088055.1"/>
    <property type="molecule type" value="Genomic_DNA"/>
</dbReference>
<dbReference type="PROSITE" id="PS50878">
    <property type="entry name" value="RT_POL"/>
    <property type="match status" value="1"/>
</dbReference>
<dbReference type="GO" id="GO:0004523">
    <property type="term" value="F:RNA-DNA hybrid ribonuclease activity"/>
    <property type="evidence" value="ECO:0007669"/>
    <property type="project" value="UniProtKB-EC"/>
</dbReference>
<dbReference type="Gene3D" id="3.10.10.10">
    <property type="entry name" value="HIV Type 1 Reverse Transcriptase, subunit A, domain 1"/>
    <property type="match status" value="1"/>
</dbReference>
<dbReference type="PANTHER" id="PTHR37984">
    <property type="entry name" value="PROTEIN CBG26694"/>
    <property type="match status" value="1"/>
</dbReference>
<name>A0ABD1JLN2_9TELE</name>
<comment type="similarity">
    <text evidence="1">Belongs to the beta type-B retroviral polymerase family. HERV class-II K(HML-2) pol subfamily.</text>
</comment>
<dbReference type="Pfam" id="PF00078">
    <property type="entry name" value="RVT_1"/>
    <property type="match status" value="1"/>
</dbReference>
<evidence type="ECO:0000256" key="3">
    <source>
        <dbReference type="SAM" id="MobiDB-lite"/>
    </source>
</evidence>
<evidence type="ECO:0000313" key="6">
    <source>
        <dbReference type="Proteomes" id="UP001591681"/>
    </source>
</evidence>
<gene>
    <name evidence="5" type="ORF">ACEWY4_016883</name>
</gene>
<organism evidence="5 6">
    <name type="scientific">Coilia grayii</name>
    <name type="common">Gray's grenadier anchovy</name>
    <dbReference type="NCBI Taxonomy" id="363190"/>
    <lineage>
        <taxon>Eukaryota</taxon>
        <taxon>Metazoa</taxon>
        <taxon>Chordata</taxon>
        <taxon>Craniata</taxon>
        <taxon>Vertebrata</taxon>
        <taxon>Euteleostomi</taxon>
        <taxon>Actinopterygii</taxon>
        <taxon>Neopterygii</taxon>
        <taxon>Teleostei</taxon>
        <taxon>Clupei</taxon>
        <taxon>Clupeiformes</taxon>
        <taxon>Clupeoidei</taxon>
        <taxon>Engraulidae</taxon>
        <taxon>Coilinae</taxon>
        <taxon>Coilia</taxon>
    </lineage>
</organism>
<feature type="compositionally biased region" description="Low complexity" evidence="3">
    <location>
        <begin position="665"/>
        <end position="674"/>
    </location>
</feature>
<feature type="compositionally biased region" description="Pro residues" evidence="3">
    <location>
        <begin position="744"/>
        <end position="753"/>
    </location>
</feature>
<dbReference type="InterPro" id="IPR043502">
    <property type="entry name" value="DNA/RNA_pol_sf"/>
</dbReference>
<dbReference type="CDD" id="cd01647">
    <property type="entry name" value="RT_LTR"/>
    <property type="match status" value="1"/>
</dbReference>
<dbReference type="InterPro" id="IPR036397">
    <property type="entry name" value="RNaseH_sf"/>
</dbReference>
<dbReference type="InterPro" id="IPR043128">
    <property type="entry name" value="Rev_trsase/Diguanyl_cyclase"/>
</dbReference>
<dbReference type="SUPFAM" id="SSF56672">
    <property type="entry name" value="DNA/RNA polymerases"/>
    <property type="match status" value="1"/>
</dbReference>
<proteinExistence type="inferred from homology"/>
<dbReference type="EC" id="3.1.26.4" evidence="2"/>